<comment type="subcellular location">
    <subcellularLocation>
        <location evidence="1">Membrane</location>
        <topology evidence="1">Multi-pass membrane protein</topology>
    </subcellularLocation>
</comment>
<comment type="caution">
    <text evidence="13">The sequence shown here is derived from an EMBL/GenBank/DDBJ whole genome shotgun (WGS) entry which is preliminary data.</text>
</comment>
<dbReference type="EMBL" id="JBJKFK010001996">
    <property type="protein sequence ID" value="KAL3311828.1"/>
    <property type="molecule type" value="Genomic_DNA"/>
</dbReference>
<keyword evidence="9 11" id="KW-0739">Sodium transport</keyword>
<dbReference type="PANTHER" id="PTHR11690">
    <property type="entry name" value="AMILORIDE-SENSITIVE SODIUM CHANNEL-RELATED"/>
    <property type="match status" value="1"/>
</dbReference>
<keyword evidence="3 11" id="KW-0894">Sodium channel</keyword>
<keyword evidence="14" id="KW-1185">Reference proteome</keyword>
<dbReference type="PANTHER" id="PTHR11690:SF248">
    <property type="entry name" value="PICKPOCKET 17, ISOFORM A"/>
    <property type="match status" value="1"/>
</dbReference>
<dbReference type="Proteomes" id="UP001626550">
    <property type="component" value="Unassembled WGS sequence"/>
</dbReference>
<comment type="similarity">
    <text evidence="11">Belongs to the amiloride-sensitive sodium channel (TC 1.A.6) family.</text>
</comment>
<evidence type="ECO:0000256" key="12">
    <source>
        <dbReference type="SAM" id="Phobius"/>
    </source>
</evidence>
<keyword evidence="6" id="KW-0915">Sodium</keyword>
<keyword evidence="10 11" id="KW-0407">Ion channel</keyword>
<gene>
    <name evidence="13" type="primary">SCNN1G_3</name>
    <name evidence="13" type="ORF">Ciccas_009587</name>
</gene>
<dbReference type="Gene3D" id="2.60.470.10">
    <property type="entry name" value="Acid-sensing ion channels like domains"/>
    <property type="match status" value="1"/>
</dbReference>
<evidence type="ECO:0000256" key="10">
    <source>
        <dbReference type="ARBA" id="ARBA00023303"/>
    </source>
</evidence>
<reference evidence="13 14" key="1">
    <citation type="submission" date="2024-11" db="EMBL/GenBank/DDBJ databases">
        <title>Adaptive evolution of stress response genes in parasites aligns with host niche diversity.</title>
        <authorList>
            <person name="Hahn C."/>
            <person name="Resl P."/>
        </authorList>
    </citation>
    <scope>NUCLEOTIDE SEQUENCE [LARGE SCALE GENOMIC DNA]</scope>
    <source>
        <strain evidence="13">EGGRZ-B1_66</strain>
        <tissue evidence="13">Body</tissue>
    </source>
</reference>
<evidence type="ECO:0000256" key="6">
    <source>
        <dbReference type="ARBA" id="ARBA00023053"/>
    </source>
</evidence>
<evidence type="ECO:0000256" key="3">
    <source>
        <dbReference type="ARBA" id="ARBA00022461"/>
    </source>
</evidence>
<dbReference type="GO" id="GO:0005272">
    <property type="term" value="F:sodium channel activity"/>
    <property type="evidence" value="ECO:0007669"/>
    <property type="project" value="UniProtKB-KW"/>
</dbReference>
<evidence type="ECO:0000256" key="9">
    <source>
        <dbReference type="ARBA" id="ARBA00023201"/>
    </source>
</evidence>
<dbReference type="InterPro" id="IPR001873">
    <property type="entry name" value="ENaC"/>
</dbReference>
<evidence type="ECO:0000313" key="14">
    <source>
        <dbReference type="Proteomes" id="UP001626550"/>
    </source>
</evidence>
<protein>
    <submittedName>
        <fullName evidence="13">Sodium channel, non-voltage-gated 1, gamma</fullName>
    </submittedName>
</protein>
<keyword evidence="5 12" id="KW-1133">Transmembrane helix</keyword>
<keyword evidence="4 11" id="KW-0812">Transmembrane</keyword>
<keyword evidence="7 11" id="KW-0406">Ion transport</keyword>
<evidence type="ECO:0000256" key="5">
    <source>
        <dbReference type="ARBA" id="ARBA00022989"/>
    </source>
</evidence>
<proteinExistence type="inferred from homology"/>
<keyword evidence="8 12" id="KW-0472">Membrane</keyword>
<accession>A0ABD2PWK9</accession>
<dbReference type="GO" id="GO:0016020">
    <property type="term" value="C:membrane"/>
    <property type="evidence" value="ECO:0007669"/>
    <property type="project" value="UniProtKB-SubCell"/>
</dbReference>
<organism evidence="13 14">
    <name type="scientific">Cichlidogyrus casuarinus</name>
    <dbReference type="NCBI Taxonomy" id="1844966"/>
    <lineage>
        <taxon>Eukaryota</taxon>
        <taxon>Metazoa</taxon>
        <taxon>Spiralia</taxon>
        <taxon>Lophotrochozoa</taxon>
        <taxon>Platyhelminthes</taxon>
        <taxon>Monogenea</taxon>
        <taxon>Monopisthocotylea</taxon>
        <taxon>Dactylogyridea</taxon>
        <taxon>Ancyrocephalidae</taxon>
        <taxon>Cichlidogyrus</taxon>
    </lineage>
</organism>
<evidence type="ECO:0000256" key="2">
    <source>
        <dbReference type="ARBA" id="ARBA00022448"/>
    </source>
</evidence>
<dbReference type="PRINTS" id="PR01078">
    <property type="entry name" value="AMINACHANNEL"/>
</dbReference>
<evidence type="ECO:0000256" key="8">
    <source>
        <dbReference type="ARBA" id="ARBA00023136"/>
    </source>
</evidence>
<keyword evidence="2 11" id="KW-0813">Transport</keyword>
<sequence>MGATRSQRIWKGIRKELKDFSTNTSIRGLPRIARANHRSIRLLWTAYVLLLLTGLTVCMCYLTSQFLEYDVIHPPRLLHDVPAPFPSVTICNLRPLGSNGKTYIAKNNFETPLSFASKMNELTYKRFKSSDYWIVSSAFSITSYLESMEPQVRNSMGHNISDAIFLCQASYLQNNTHRTQHCNTLGTWKSFLHPKFVNCSTLTLRPEYINSTNSMEMIIYLDESLDEIECIDCFRRDIRTQLSGVMVTLHRPNTYPDINNEGESIRPGTYTEIRLETREQRMLTPPYGRCSKSNLTKQTLKFDGHDYVYSEYACKEAIKQVSA</sequence>
<dbReference type="AlphaFoldDB" id="A0ABD2PWK9"/>
<evidence type="ECO:0000256" key="7">
    <source>
        <dbReference type="ARBA" id="ARBA00023065"/>
    </source>
</evidence>
<evidence type="ECO:0000256" key="1">
    <source>
        <dbReference type="ARBA" id="ARBA00004141"/>
    </source>
</evidence>
<feature type="transmembrane region" description="Helical" evidence="12">
    <location>
        <begin position="42"/>
        <end position="64"/>
    </location>
</feature>
<evidence type="ECO:0000256" key="4">
    <source>
        <dbReference type="ARBA" id="ARBA00022692"/>
    </source>
</evidence>
<evidence type="ECO:0000256" key="11">
    <source>
        <dbReference type="RuleBase" id="RU000679"/>
    </source>
</evidence>
<name>A0ABD2PWK9_9PLAT</name>
<dbReference type="Pfam" id="PF00858">
    <property type="entry name" value="ASC"/>
    <property type="match status" value="1"/>
</dbReference>
<evidence type="ECO:0000313" key="13">
    <source>
        <dbReference type="EMBL" id="KAL3311828.1"/>
    </source>
</evidence>